<evidence type="ECO:0008006" key="4">
    <source>
        <dbReference type="Google" id="ProtNLM"/>
    </source>
</evidence>
<protein>
    <recommendedName>
        <fullName evidence="4">Pilus assembly protein PilP</fullName>
    </recommendedName>
</protein>
<reference evidence="2" key="1">
    <citation type="submission" date="2021-01" db="EMBL/GenBank/DDBJ databases">
        <title>Modified the classification status of verrucomicrobia.</title>
        <authorList>
            <person name="Feng X."/>
        </authorList>
    </citation>
    <scope>NUCLEOTIDE SEQUENCE</scope>
    <source>
        <strain evidence="2">JCM 18052</strain>
    </source>
</reference>
<evidence type="ECO:0000313" key="2">
    <source>
        <dbReference type="EMBL" id="MBK1818431.1"/>
    </source>
</evidence>
<comment type="caution">
    <text evidence="2">The sequence shown here is derived from an EMBL/GenBank/DDBJ whole genome shotgun (WGS) entry which is preliminary data.</text>
</comment>
<sequence>MNRRFAAFLMLAFLALAPSAFASGKKESKASITFHMETEATDNPKMIFPQLANGQQRYFRRMPEIGTKDIVSFSPFPSEAGDYGVVVRLKSNAAARLSAITNANQGKWMISQVNGNVVNGFLIDKQVDDGVVVIWQGVTLADITLLDEELPRTGANGKKKKK</sequence>
<dbReference type="RefSeq" id="WP_200353377.1">
    <property type="nucleotide sequence ID" value="NZ_BAABHZ010000002.1"/>
</dbReference>
<keyword evidence="1" id="KW-0732">Signal</keyword>
<evidence type="ECO:0000256" key="1">
    <source>
        <dbReference type="SAM" id="SignalP"/>
    </source>
</evidence>
<accession>A0A934R917</accession>
<evidence type="ECO:0000313" key="3">
    <source>
        <dbReference type="Proteomes" id="UP000600139"/>
    </source>
</evidence>
<dbReference type="EMBL" id="JAENIK010000013">
    <property type="protein sequence ID" value="MBK1818431.1"/>
    <property type="molecule type" value="Genomic_DNA"/>
</dbReference>
<feature type="signal peptide" evidence="1">
    <location>
        <begin position="1"/>
        <end position="22"/>
    </location>
</feature>
<gene>
    <name evidence="2" type="ORF">JIN84_22625</name>
</gene>
<proteinExistence type="predicted"/>
<organism evidence="2 3">
    <name type="scientific">Luteolibacter yonseiensis</name>
    <dbReference type="NCBI Taxonomy" id="1144680"/>
    <lineage>
        <taxon>Bacteria</taxon>
        <taxon>Pseudomonadati</taxon>
        <taxon>Verrucomicrobiota</taxon>
        <taxon>Verrucomicrobiia</taxon>
        <taxon>Verrucomicrobiales</taxon>
        <taxon>Verrucomicrobiaceae</taxon>
        <taxon>Luteolibacter</taxon>
    </lineage>
</organism>
<feature type="chain" id="PRO_5038035399" description="Pilus assembly protein PilP" evidence="1">
    <location>
        <begin position="23"/>
        <end position="162"/>
    </location>
</feature>
<keyword evidence="3" id="KW-1185">Reference proteome</keyword>
<dbReference type="AlphaFoldDB" id="A0A934R917"/>
<dbReference type="Proteomes" id="UP000600139">
    <property type="component" value="Unassembled WGS sequence"/>
</dbReference>
<name>A0A934R917_9BACT</name>